<dbReference type="Proteomes" id="UP000076532">
    <property type="component" value="Unassembled WGS sequence"/>
</dbReference>
<evidence type="ECO:0000259" key="1">
    <source>
        <dbReference type="Pfam" id="PF20149"/>
    </source>
</evidence>
<evidence type="ECO:0000313" key="2">
    <source>
        <dbReference type="EMBL" id="KZP21245.1"/>
    </source>
</evidence>
<keyword evidence="3" id="KW-1185">Reference proteome</keyword>
<sequence length="164" mass="18227">MSADIVIDNLMMQLVNHEAFNLCSDFKLVARTLVTTSYSLFHANSTTTELTQAYTVAAVNDLLHGGVLWMNVFDPSTGIMTPFQYRAVQELIILVLFNNSFVPQNPNPIILLACCAFMILCDRQICRLFSVNICLSVKDSTSTTIMTSTSSVISLKPWVLLILI</sequence>
<name>A0A166JV78_9AGAM</name>
<gene>
    <name evidence="2" type="ORF">FIBSPDRAFT_891394</name>
</gene>
<protein>
    <recommendedName>
        <fullName evidence="1">DUF6532 domain-containing protein</fullName>
    </recommendedName>
</protein>
<reference evidence="2 3" key="1">
    <citation type="journal article" date="2016" name="Mol. Biol. Evol.">
        <title>Comparative Genomics of Early-Diverging Mushroom-Forming Fungi Provides Insights into the Origins of Lignocellulose Decay Capabilities.</title>
        <authorList>
            <person name="Nagy L.G."/>
            <person name="Riley R."/>
            <person name="Tritt A."/>
            <person name="Adam C."/>
            <person name="Daum C."/>
            <person name="Floudas D."/>
            <person name="Sun H."/>
            <person name="Yadav J.S."/>
            <person name="Pangilinan J."/>
            <person name="Larsson K.H."/>
            <person name="Matsuura K."/>
            <person name="Barry K."/>
            <person name="Labutti K."/>
            <person name="Kuo R."/>
            <person name="Ohm R.A."/>
            <person name="Bhattacharya S.S."/>
            <person name="Shirouzu T."/>
            <person name="Yoshinaga Y."/>
            <person name="Martin F.M."/>
            <person name="Grigoriev I.V."/>
            <person name="Hibbett D.S."/>
        </authorList>
    </citation>
    <scope>NUCLEOTIDE SEQUENCE [LARGE SCALE GENOMIC DNA]</scope>
    <source>
        <strain evidence="2 3">CBS 109695</strain>
    </source>
</reference>
<evidence type="ECO:0000313" key="3">
    <source>
        <dbReference type="Proteomes" id="UP000076532"/>
    </source>
</evidence>
<dbReference type="Pfam" id="PF20149">
    <property type="entry name" value="DUF6532"/>
    <property type="match status" value="1"/>
</dbReference>
<feature type="domain" description="DUF6532" evidence="1">
    <location>
        <begin position="8"/>
        <end position="100"/>
    </location>
</feature>
<proteinExistence type="predicted"/>
<dbReference type="EMBL" id="KV417549">
    <property type="protein sequence ID" value="KZP21245.1"/>
    <property type="molecule type" value="Genomic_DNA"/>
</dbReference>
<accession>A0A166JV78</accession>
<dbReference type="InterPro" id="IPR045341">
    <property type="entry name" value="DUF6532"/>
</dbReference>
<organism evidence="2 3">
    <name type="scientific">Athelia psychrophila</name>
    <dbReference type="NCBI Taxonomy" id="1759441"/>
    <lineage>
        <taxon>Eukaryota</taxon>
        <taxon>Fungi</taxon>
        <taxon>Dikarya</taxon>
        <taxon>Basidiomycota</taxon>
        <taxon>Agaricomycotina</taxon>
        <taxon>Agaricomycetes</taxon>
        <taxon>Agaricomycetidae</taxon>
        <taxon>Atheliales</taxon>
        <taxon>Atheliaceae</taxon>
        <taxon>Athelia</taxon>
    </lineage>
</organism>
<dbReference type="AlphaFoldDB" id="A0A166JV78"/>